<dbReference type="GO" id="GO:0005524">
    <property type="term" value="F:ATP binding"/>
    <property type="evidence" value="ECO:0007669"/>
    <property type="project" value="UniProtKB-KW"/>
</dbReference>
<protein>
    <submittedName>
        <fullName evidence="3">Uncharacterized protein</fullName>
    </submittedName>
</protein>
<dbReference type="PANTHER" id="PTHR20873:SF0">
    <property type="entry name" value="L-SERYL-TRNA(SEC) KINASE"/>
    <property type="match status" value="1"/>
</dbReference>
<proteinExistence type="predicted"/>
<accession>A0A6B2LHB1</accession>
<dbReference type="GO" id="GO:0000049">
    <property type="term" value="F:tRNA binding"/>
    <property type="evidence" value="ECO:0007669"/>
    <property type="project" value="TreeGrafter"/>
</dbReference>
<keyword evidence="2" id="KW-0067">ATP-binding</keyword>
<keyword evidence="1" id="KW-0547">Nucleotide-binding</keyword>
<dbReference type="PANTHER" id="PTHR20873">
    <property type="entry name" value="L-SERYL-TRNA(SEC) KINASE"/>
    <property type="match status" value="1"/>
</dbReference>
<name>A0A6B2LHB1_9EUKA</name>
<sequence>MYYRSMRYPYYQLALKCGAAFLIVFLKVSLETALRNNSNRVGHLKVPHHIIQLMDNKLEIPGDRYHWERDHCIAIQNDHFEASLLDWKDILTKFWKTPVQEGMDAMTLLLQKEKDKEITSKNVIHNLDLALRKMVSSQLSQLKGLPAQELSSLAKQFSIQKATFLKDFQHGKISIIPPESDTSVLDSSFIINQAARIFQQTLSELLWFSRQSLHS</sequence>
<evidence type="ECO:0000313" key="3">
    <source>
        <dbReference type="EMBL" id="NDV36385.1"/>
    </source>
</evidence>
<dbReference type="InterPro" id="IPR013641">
    <property type="entry name" value="KTI12/PSTK"/>
</dbReference>
<organism evidence="3">
    <name type="scientific">Arcella intermedia</name>
    <dbReference type="NCBI Taxonomy" id="1963864"/>
    <lineage>
        <taxon>Eukaryota</taxon>
        <taxon>Amoebozoa</taxon>
        <taxon>Tubulinea</taxon>
        <taxon>Elardia</taxon>
        <taxon>Arcellinida</taxon>
        <taxon>Sphaerothecina</taxon>
        <taxon>Arcellidae</taxon>
        <taxon>Arcella</taxon>
    </lineage>
</organism>
<dbReference type="AlphaFoldDB" id="A0A6B2LHB1"/>
<dbReference type="EMBL" id="GIBP01007416">
    <property type="protein sequence ID" value="NDV36385.1"/>
    <property type="molecule type" value="Transcribed_RNA"/>
</dbReference>
<reference evidence="3" key="1">
    <citation type="journal article" date="2020" name="J. Eukaryot. Microbiol.">
        <title>De novo Sequencing, Assembly and Annotation of the Transcriptome for the Free-Living Testate Amoeba Arcella intermedia.</title>
        <authorList>
            <person name="Ribeiro G.M."/>
            <person name="Porfirio-Sousa A.L."/>
            <person name="Maurer-Alcala X.X."/>
            <person name="Katz L.A."/>
            <person name="Lahr D.J.G."/>
        </authorList>
    </citation>
    <scope>NUCLEOTIDE SEQUENCE</scope>
</reference>
<dbReference type="GO" id="GO:0016301">
    <property type="term" value="F:kinase activity"/>
    <property type="evidence" value="ECO:0007669"/>
    <property type="project" value="TreeGrafter"/>
</dbReference>
<dbReference type="InterPro" id="IPR052648">
    <property type="entry name" value="Ser-tRNA(Sec)_kinase"/>
</dbReference>
<dbReference type="InterPro" id="IPR027417">
    <property type="entry name" value="P-loop_NTPase"/>
</dbReference>
<evidence type="ECO:0000256" key="2">
    <source>
        <dbReference type="ARBA" id="ARBA00022840"/>
    </source>
</evidence>
<dbReference type="Gene3D" id="3.40.50.300">
    <property type="entry name" value="P-loop containing nucleotide triphosphate hydrolases"/>
    <property type="match status" value="1"/>
</dbReference>
<dbReference type="Pfam" id="PF08433">
    <property type="entry name" value="KTI12"/>
    <property type="match status" value="1"/>
</dbReference>
<evidence type="ECO:0000256" key="1">
    <source>
        <dbReference type="ARBA" id="ARBA00022741"/>
    </source>
</evidence>